<evidence type="ECO:0000256" key="3">
    <source>
        <dbReference type="ARBA" id="ARBA00022801"/>
    </source>
</evidence>
<dbReference type="HOGENOM" id="CLU_016043_13_2_9"/>
<organism evidence="6 7">
    <name type="scientific">Desulforamulus reducens (strain ATCC BAA-1160 / DSM 100696 / MI-1)</name>
    <name type="common">Desulfotomaculum reducens</name>
    <dbReference type="NCBI Taxonomy" id="349161"/>
    <lineage>
        <taxon>Bacteria</taxon>
        <taxon>Bacillati</taxon>
        <taxon>Bacillota</taxon>
        <taxon>Clostridia</taxon>
        <taxon>Eubacteriales</taxon>
        <taxon>Peptococcaceae</taxon>
        <taxon>Desulforamulus</taxon>
    </lineage>
</organism>
<dbReference type="KEGG" id="drm:Dred_2321"/>
<dbReference type="PANTHER" id="PTHR47053:SF1">
    <property type="entry name" value="MUREIN DD-ENDOPEPTIDASE MEPH-RELATED"/>
    <property type="match status" value="1"/>
</dbReference>
<dbReference type="InterPro" id="IPR000064">
    <property type="entry name" value="NLP_P60_dom"/>
</dbReference>
<dbReference type="GO" id="GO:0008234">
    <property type="term" value="F:cysteine-type peptidase activity"/>
    <property type="evidence" value="ECO:0007669"/>
    <property type="project" value="UniProtKB-KW"/>
</dbReference>
<feature type="domain" description="NlpC/P60" evidence="5">
    <location>
        <begin position="145"/>
        <end position="266"/>
    </location>
</feature>
<evidence type="ECO:0000256" key="1">
    <source>
        <dbReference type="ARBA" id="ARBA00007074"/>
    </source>
</evidence>
<dbReference type="RefSeq" id="WP_011878629.1">
    <property type="nucleotide sequence ID" value="NC_009253.1"/>
</dbReference>
<keyword evidence="3" id="KW-0378">Hydrolase</keyword>
<dbReference type="EMBL" id="CP000612">
    <property type="protein sequence ID" value="ABO50831.1"/>
    <property type="molecule type" value="Genomic_DNA"/>
</dbReference>
<reference evidence="6 7" key="1">
    <citation type="submission" date="2007-03" db="EMBL/GenBank/DDBJ databases">
        <title>Complete sequence of Desulfotomaculum reducens MI-1.</title>
        <authorList>
            <consortium name="US DOE Joint Genome Institute"/>
            <person name="Copeland A."/>
            <person name="Lucas S."/>
            <person name="Lapidus A."/>
            <person name="Barry K."/>
            <person name="Detter J.C."/>
            <person name="Glavina del Rio T."/>
            <person name="Hammon N."/>
            <person name="Israni S."/>
            <person name="Dalin E."/>
            <person name="Tice H."/>
            <person name="Pitluck S."/>
            <person name="Sims D."/>
            <person name="Brettin T."/>
            <person name="Bruce D."/>
            <person name="Han C."/>
            <person name="Tapia R."/>
            <person name="Schmutz J."/>
            <person name="Larimer F."/>
            <person name="Land M."/>
            <person name="Hauser L."/>
            <person name="Kyrpides N."/>
            <person name="Kim E."/>
            <person name="Tebo B.M."/>
            <person name="Richardson P."/>
        </authorList>
    </citation>
    <scope>NUCLEOTIDE SEQUENCE [LARGE SCALE GENOMIC DNA]</scope>
    <source>
        <strain evidence="6 7">MI-1</strain>
    </source>
</reference>
<dbReference type="InterPro" id="IPR051202">
    <property type="entry name" value="Peptidase_C40"/>
</dbReference>
<dbReference type="Pfam" id="PF00877">
    <property type="entry name" value="NLPC_P60"/>
    <property type="match status" value="1"/>
</dbReference>
<dbReference type="PROSITE" id="PS51935">
    <property type="entry name" value="NLPC_P60"/>
    <property type="match status" value="1"/>
</dbReference>
<comment type="similarity">
    <text evidence="1">Belongs to the peptidase C40 family.</text>
</comment>
<evidence type="ECO:0000256" key="4">
    <source>
        <dbReference type="ARBA" id="ARBA00022807"/>
    </source>
</evidence>
<evidence type="ECO:0000313" key="6">
    <source>
        <dbReference type="EMBL" id="ABO50831.1"/>
    </source>
</evidence>
<accession>A4J6X8</accession>
<dbReference type="Gene3D" id="2.30.30.40">
    <property type="entry name" value="SH3 Domains"/>
    <property type="match status" value="1"/>
</dbReference>
<dbReference type="OrthoDB" id="9808890at2"/>
<keyword evidence="4" id="KW-0788">Thiol protease</keyword>
<protein>
    <submittedName>
        <fullName evidence="6">NLP/P60 protein</fullName>
    </submittedName>
</protein>
<evidence type="ECO:0000256" key="2">
    <source>
        <dbReference type="ARBA" id="ARBA00022670"/>
    </source>
</evidence>
<sequence>MPNLREVEVGTTVVTAVAVADILEQPEAGVPLVTQQLMGWPALVMGVEGDWFHIQTYEGLPGWAKMDHFCVPQWSKEGANVQVIRATARLTNHPNSHYEALCTVFMGSLLKVVSEEQEYLQVALPRGDFAFLPKIVTDRIPLKGYGLRKGILTAAGLLSGVPYLWGGMTVRGVDCSGLTYMAYLVNGYQLPRNAQDQFRIGKPVEIEELEMGDLVFFSTVDPGPSHVGIYQGDGLFINARSKEGVTITSFDDSFFVNRYLGGRRYL</sequence>
<dbReference type="STRING" id="349161.Dred_2321"/>
<dbReference type="Proteomes" id="UP000001556">
    <property type="component" value="Chromosome"/>
</dbReference>
<evidence type="ECO:0000313" key="7">
    <source>
        <dbReference type="Proteomes" id="UP000001556"/>
    </source>
</evidence>
<evidence type="ECO:0000259" key="5">
    <source>
        <dbReference type="PROSITE" id="PS51935"/>
    </source>
</evidence>
<keyword evidence="7" id="KW-1185">Reference proteome</keyword>
<proteinExistence type="inferred from homology"/>
<gene>
    <name evidence="6" type="ordered locus">Dred_2321</name>
</gene>
<name>A4J6X8_DESRM</name>
<dbReference type="InterPro" id="IPR038765">
    <property type="entry name" value="Papain-like_cys_pep_sf"/>
</dbReference>
<dbReference type="GO" id="GO:0006508">
    <property type="term" value="P:proteolysis"/>
    <property type="evidence" value="ECO:0007669"/>
    <property type="project" value="UniProtKB-KW"/>
</dbReference>
<dbReference type="MEROPS" id="C40.007"/>
<dbReference type="AlphaFoldDB" id="A4J6X8"/>
<dbReference type="SUPFAM" id="SSF54001">
    <property type="entry name" value="Cysteine proteinases"/>
    <property type="match status" value="1"/>
</dbReference>
<dbReference type="Gene3D" id="3.90.1720.10">
    <property type="entry name" value="endopeptidase domain like (from Nostoc punctiforme)"/>
    <property type="match status" value="1"/>
</dbReference>
<dbReference type="PANTHER" id="PTHR47053">
    <property type="entry name" value="MUREIN DD-ENDOPEPTIDASE MEPH-RELATED"/>
    <property type="match status" value="1"/>
</dbReference>
<keyword evidence="2" id="KW-0645">Protease</keyword>
<dbReference type="eggNOG" id="COG0791">
    <property type="taxonomic scope" value="Bacteria"/>
</dbReference>